<protein>
    <recommendedName>
        <fullName evidence="1">F-box domain-containing protein</fullName>
    </recommendedName>
</protein>
<reference evidence="2" key="1">
    <citation type="submission" date="2007-07" db="EMBL/GenBank/DDBJ databases">
        <title>PCAP assembly of the Caenorhabditis remanei genome.</title>
        <authorList>
            <consortium name="The Caenorhabditis remanei Sequencing Consortium"/>
            <person name="Wilson R.K."/>
        </authorList>
    </citation>
    <scope>NUCLEOTIDE SEQUENCE [LARGE SCALE GENOMIC DNA]</scope>
    <source>
        <strain evidence="2">PB4641</strain>
    </source>
</reference>
<evidence type="ECO:0000313" key="3">
    <source>
        <dbReference type="Proteomes" id="UP000008281"/>
    </source>
</evidence>
<keyword evidence="3" id="KW-1185">Reference proteome</keyword>
<feature type="domain" description="F-box" evidence="1">
    <location>
        <begin position="3"/>
        <end position="51"/>
    </location>
</feature>
<dbReference type="OrthoDB" id="5889639at2759"/>
<dbReference type="Proteomes" id="UP000008281">
    <property type="component" value="Unassembled WGS sequence"/>
</dbReference>
<dbReference type="PANTHER" id="PTHR21503">
    <property type="entry name" value="F-BOX-CONTAINING HYPOTHETICAL PROTEIN C.ELEGANS"/>
    <property type="match status" value="1"/>
</dbReference>
<gene>
    <name evidence="2" type="ORF">CRE_08024</name>
</gene>
<evidence type="ECO:0000313" key="2">
    <source>
        <dbReference type="EMBL" id="EFO90693.1"/>
    </source>
</evidence>
<dbReference type="Pfam" id="PF00646">
    <property type="entry name" value="F-box"/>
    <property type="match status" value="1"/>
</dbReference>
<dbReference type="HOGENOM" id="CLU_040220_3_1_1"/>
<dbReference type="InParanoid" id="E3M3V5"/>
<accession>E3M3V5</accession>
<name>E3M3V5_CAERE</name>
<dbReference type="InterPro" id="IPR001810">
    <property type="entry name" value="F-box_dom"/>
</dbReference>
<organism evidence="3">
    <name type="scientific">Caenorhabditis remanei</name>
    <name type="common">Caenorhabditis vulgaris</name>
    <dbReference type="NCBI Taxonomy" id="31234"/>
    <lineage>
        <taxon>Eukaryota</taxon>
        <taxon>Metazoa</taxon>
        <taxon>Ecdysozoa</taxon>
        <taxon>Nematoda</taxon>
        <taxon>Chromadorea</taxon>
        <taxon>Rhabditida</taxon>
        <taxon>Rhabditina</taxon>
        <taxon>Rhabditomorpha</taxon>
        <taxon>Rhabditoidea</taxon>
        <taxon>Rhabditidae</taxon>
        <taxon>Peloderinae</taxon>
        <taxon>Caenorhabditis</taxon>
    </lineage>
</organism>
<sequence>MKPLKLYNWPYVIQKEILGFMDLQSIFLLSLCSKRMNSLIVSVERARFKKIQYIHCHIEDSITINAFMFDGSSDLIIQLLYPIAVKCSGTLTISGFDVHYGLPKLRNVTSSNIFVYPTIDGKTVDDFCSASPHMEFLRIGENIRSRLEENSNIYRIKTLDIEENNSEIVPGILHKFTGRQAFMWTSKVDNSDIIHFLNRWKSNAAFQNLEVLTIHLRNVSDPTDPIEIRNSVGVKELNTDNNGHEYHYKRRINSKPDVLSLKKFNAFSYLVREYDNRVASVVIEKNMFLFGVWDLTEDEFLEKFSKGK</sequence>
<dbReference type="PANTHER" id="PTHR21503:SF8">
    <property type="entry name" value="F-BOX ASSOCIATED DOMAIN-CONTAINING PROTEIN-RELATED"/>
    <property type="match status" value="1"/>
</dbReference>
<dbReference type="EMBL" id="DS268423">
    <property type="protein sequence ID" value="EFO90693.1"/>
    <property type="molecule type" value="Genomic_DNA"/>
</dbReference>
<dbReference type="OMA" id="CHIEDSI"/>
<dbReference type="AlphaFoldDB" id="E3M3V5"/>
<evidence type="ECO:0000259" key="1">
    <source>
        <dbReference type="PROSITE" id="PS50181"/>
    </source>
</evidence>
<dbReference type="PROSITE" id="PS50181">
    <property type="entry name" value="FBOX"/>
    <property type="match status" value="1"/>
</dbReference>
<proteinExistence type="predicted"/>